<evidence type="ECO:0000313" key="2">
    <source>
        <dbReference type="Proteomes" id="UP000321570"/>
    </source>
</evidence>
<dbReference type="EMBL" id="CABIJS010000718">
    <property type="protein sequence ID" value="VUZ57437.1"/>
    <property type="molecule type" value="Genomic_DNA"/>
</dbReference>
<reference evidence="1 2" key="1">
    <citation type="submission" date="2019-07" db="EMBL/GenBank/DDBJ databases">
        <authorList>
            <person name="Jastrzebski P J."/>
            <person name="Paukszto L."/>
            <person name="Jastrzebski P J."/>
        </authorList>
    </citation>
    <scope>NUCLEOTIDE SEQUENCE [LARGE SCALE GENOMIC DNA]</scope>
    <source>
        <strain evidence="1 2">WMS-il1</strain>
    </source>
</reference>
<sequence>MIEQNHDVDLGDLGNECRRLHTVSDEIAMIHQNAGEHGCQKNCTTIQKEQAGIYFKREILTTILVVQRSAEIVPMETTVIIFVNSEDGSFNLWCNLDDKGVMLQLNTVSDTILISRKIWFNLDCSELKSTNYAVQNASGDVLNFDVLVSSCISLVKMFTNKVAYSLSLVCFCLVLLEIPQASGVRLQRPLYDGLPNADSRDESDDQLVLEELSRSFPDFQHRYASKRGFVRLG</sequence>
<organism evidence="1 2">
    <name type="scientific">Hymenolepis diminuta</name>
    <name type="common">Rat tapeworm</name>
    <dbReference type="NCBI Taxonomy" id="6216"/>
    <lineage>
        <taxon>Eukaryota</taxon>
        <taxon>Metazoa</taxon>
        <taxon>Spiralia</taxon>
        <taxon>Lophotrochozoa</taxon>
        <taxon>Platyhelminthes</taxon>
        <taxon>Cestoda</taxon>
        <taxon>Eucestoda</taxon>
        <taxon>Cyclophyllidea</taxon>
        <taxon>Hymenolepididae</taxon>
        <taxon>Hymenolepis</taxon>
    </lineage>
</organism>
<dbReference type="AlphaFoldDB" id="A0A564ZD64"/>
<dbReference type="Proteomes" id="UP000321570">
    <property type="component" value="Unassembled WGS sequence"/>
</dbReference>
<accession>A0A564ZD64</accession>
<protein>
    <submittedName>
        <fullName evidence="1">Uncharacterized protein</fullName>
    </submittedName>
</protein>
<keyword evidence="2" id="KW-1185">Reference proteome</keyword>
<gene>
    <name evidence="1" type="ORF">WMSIL1_LOCUS14846</name>
</gene>
<name>A0A564ZD64_HYMDI</name>
<evidence type="ECO:0000313" key="1">
    <source>
        <dbReference type="EMBL" id="VUZ57437.1"/>
    </source>
</evidence>
<proteinExistence type="predicted"/>